<proteinExistence type="predicted"/>
<sequence length="574" mass="66205">MLRINKLYSMPESFEPVSFYSGINLILGEKDDTSNKTNGVGKTLLIEFINFCLLKEFKSSRVSKIPHSDFSKDILICLDFNIGDINIISQRSIGKHNEPTLIINGKTIEFSGVDDALSHLSNLTFKNSKVFLHPSFRTMLGPLIRDERSEFKSIVECFDTKLHIPADYTPHLYLLGIDISPYKEAKILQREIDDLSTTKNKIKKDIEFLTGSKISSAKAEVNDLKSKVEHIKKAMDALDSDSSYEMIKDEVAELESSLEELRNKRTILKLELSRINSLVGDVYINDEEVIEVYNKFKVGLGDAIKKELDDVISFKKKIDHFQHTLLNTRKETLLSELRKISDKLYTVNKLCKEKASVFEQAGGFKSLKILIMTYQKKLEEYSQLSSLIKKFEEFDSKWKLKKSERSSMIISLDLSIMDNETTIESFEETILSMHEYVFGNRKCSFEIKATEKKEIISMDLRIDDDGSHSNEREKVFFYDLALLLTEETFERHPGLLIHDNIFDVDQDTLIKSLNYLAEKSSCLNDAQYILTLNSDKISEIDKRELKLDINFFKRASLTKTSRFLGRRYQEKSRS</sequence>
<reference evidence="3 4" key="1">
    <citation type="submission" date="2018-06" db="EMBL/GenBank/DDBJ databases">
        <authorList>
            <consortium name="Pathogen Informatics"/>
            <person name="Doyle S."/>
        </authorList>
    </citation>
    <scope>NUCLEOTIDE SEQUENCE [LARGE SCALE GENOMIC DNA]</scope>
    <source>
        <strain evidence="3 4">NCTC7303</strain>
    </source>
</reference>
<dbReference type="InterPro" id="IPR010978">
    <property type="entry name" value="tRNA-bd_arm"/>
</dbReference>
<dbReference type="SUPFAM" id="SSF52540">
    <property type="entry name" value="P-loop containing nucleoside triphosphate hydrolases"/>
    <property type="match status" value="1"/>
</dbReference>
<evidence type="ECO:0000313" key="4">
    <source>
        <dbReference type="Proteomes" id="UP000255443"/>
    </source>
</evidence>
<accession>A0A379SH95</accession>
<evidence type="ECO:0000259" key="2">
    <source>
        <dbReference type="Pfam" id="PF10088"/>
    </source>
</evidence>
<dbReference type="Proteomes" id="UP000255443">
    <property type="component" value="Unassembled WGS sequence"/>
</dbReference>
<dbReference type="InterPro" id="IPR027417">
    <property type="entry name" value="P-loop_NTPase"/>
</dbReference>
<dbReference type="GO" id="GO:0006302">
    <property type="term" value="P:double-strand break repair"/>
    <property type="evidence" value="ECO:0007669"/>
    <property type="project" value="InterPro"/>
</dbReference>
<dbReference type="Gene3D" id="3.40.50.300">
    <property type="entry name" value="P-loop containing nucleotide triphosphate hydrolases"/>
    <property type="match status" value="1"/>
</dbReference>
<dbReference type="Pfam" id="PF10088">
    <property type="entry name" value="DUF2326"/>
    <property type="match status" value="1"/>
</dbReference>
<organism evidence="3 4">
    <name type="scientific">Salmonella enterica subsp. arizonae</name>
    <dbReference type="NCBI Taxonomy" id="59203"/>
    <lineage>
        <taxon>Bacteria</taxon>
        <taxon>Pseudomonadati</taxon>
        <taxon>Pseudomonadota</taxon>
        <taxon>Gammaproteobacteria</taxon>
        <taxon>Enterobacterales</taxon>
        <taxon>Enterobacteriaceae</taxon>
        <taxon>Salmonella</taxon>
    </lineage>
</organism>
<dbReference type="EMBL" id="UGXC01000002">
    <property type="protein sequence ID" value="SUG28141.1"/>
    <property type="molecule type" value="Genomic_DNA"/>
</dbReference>
<evidence type="ECO:0000313" key="3">
    <source>
        <dbReference type="EMBL" id="SUG28141.1"/>
    </source>
</evidence>
<name>A0A379SH95_SALER</name>
<keyword evidence="1" id="KW-0175">Coiled coil</keyword>
<dbReference type="SUPFAM" id="SSF46589">
    <property type="entry name" value="tRNA-binding arm"/>
    <property type="match status" value="1"/>
</dbReference>
<feature type="coiled-coil region" evidence="1">
    <location>
        <begin position="185"/>
        <end position="278"/>
    </location>
</feature>
<dbReference type="AlphaFoldDB" id="A0A379SH95"/>
<dbReference type="InterPro" id="IPR018760">
    <property type="entry name" value="DUF2326"/>
</dbReference>
<feature type="domain" description="DUF2326" evidence="2">
    <location>
        <begin position="437"/>
        <end position="552"/>
    </location>
</feature>
<protein>
    <submittedName>
        <fullName evidence="3">Uncharacterized protein conserved in bacteria (DUF2326)</fullName>
    </submittedName>
</protein>
<gene>
    <name evidence="3" type="ORF">NCTC7303_00260</name>
</gene>
<dbReference type="GO" id="GO:0016887">
    <property type="term" value="F:ATP hydrolysis activity"/>
    <property type="evidence" value="ECO:0007669"/>
    <property type="project" value="InterPro"/>
</dbReference>
<evidence type="ECO:0000256" key="1">
    <source>
        <dbReference type="SAM" id="Coils"/>
    </source>
</evidence>
<dbReference type="GO" id="GO:0000166">
    <property type="term" value="F:nucleotide binding"/>
    <property type="evidence" value="ECO:0007669"/>
    <property type="project" value="InterPro"/>
</dbReference>